<organism evidence="1 2">
    <name type="scientific">Henosepilachna vigintioctopunctata</name>
    <dbReference type="NCBI Taxonomy" id="420089"/>
    <lineage>
        <taxon>Eukaryota</taxon>
        <taxon>Metazoa</taxon>
        <taxon>Ecdysozoa</taxon>
        <taxon>Arthropoda</taxon>
        <taxon>Hexapoda</taxon>
        <taxon>Insecta</taxon>
        <taxon>Pterygota</taxon>
        <taxon>Neoptera</taxon>
        <taxon>Endopterygota</taxon>
        <taxon>Coleoptera</taxon>
        <taxon>Polyphaga</taxon>
        <taxon>Cucujiformia</taxon>
        <taxon>Coccinelloidea</taxon>
        <taxon>Coccinellidae</taxon>
        <taxon>Epilachninae</taxon>
        <taxon>Epilachnini</taxon>
        <taxon>Henosepilachna</taxon>
    </lineage>
</organism>
<comment type="caution">
    <text evidence="1">The sequence shown here is derived from an EMBL/GenBank/DDBJ whole genome shotgun (WGS) entry which is preliminary data.</text>
</comment>
<reference evidence="1 2" key="1">
    <citation type="submission" date="2023-03" db="EMBL/GenBank/DDBJ databases">
        <title>Genome insight into feeding habits of ladybird beetles.</title>
        <authorList>
            <person name="Li H.-S."/>
            <person name="Huang Y.-H."/>
            <person name="Pang H."/>
        </authorList>
    </citation>
    <scope>NUCLEOTIDE SEQUENCE [LARGE SCALE GENOMIC DNA]</scope>
    <source>
        <strain evidence="1">SYSU_2023b</strain>
        <tissue evidence="1">Whole body</tissue>
    </source>
</reference>
<protein>
    <submittedName>
        <fullName evidence="1">Uncharacterized protein</fullName>
    </submittedName>
</protein>
<gene>
    <name evidence="1" type="ORF">WA026_012785</name>
</gene>
<dbReference type="Proteomes" id="UP001431783">
    <property type="component" value="Unassembled WGS sequence"/>
</dbReference>
<accession>A0AAW1U768</accession>
<name>A0AAW1U768_9CUCU</name>
<proteinExistence type="predicted"/>
<evidence type="ECO:0000313" key="2">
    <source>
        <dbReference type="Proteomes" id="UP001431783"/>
    </source>
</evidence>
<keyword evidence="2" id="KW-1185">Reference proteome</keyword>
<dbReference type="EMBL" id="JARQZJ010000036">
    <property type="protein sequence ID" value="KAK9876471.1"/>
    <property type="molecule type" value="Genomic_DNA"/>
</dbReference>
<sequence>MTQRQEDRQHLLNFVANLGQQDKGKLKLEMSPVRVECKSELICPRDVICNETGYKRMPDLKMILGGVLELWTKFRLVYHFEHGNGKILSRNGQIDRGIQNPTHSKIEAESYKFR</sequence>
<evidence type="ECO:0000313" key="1">
    <source>
        <dbReference type="EMBL" id="KAK9876471.1"/>
    </source>
</evidence>
<dbReference type="AlphaFoldDB" id="A0AAW1U768"/>